<dbReference type="PANTHER" id="PTHR43179">
    <property type="entry name" value="RHAMNOSYLTRANSFERASE WBBL"/>
    <property type="match status" value="1"/>
</dbReference>
<evidence type="ECO:0000259" key="1">
    <source>
        <dbReference type="Pfam" id="PF00535"/>
    </source>
</evidence>
<dbReference type="Gene3D" id="3.90.550.10">
    <property type="entry name" value="Spore Coat Polysaccharide Biosynthesis Protein SpsA, Chain A"/>
    <property type="match status" value="1"/>
</dbReference>
<dbReference type="InterPro" id="IPR029044">
    <property type="entry name" value="Nucleotide-diphossugar_trans"/>
</dbReference>
<reference evidence="2" key="2">
    <citation type="submission" date="2021-04" db="EMBL/GenBank/DDBJ databases">
        <authorList>
            <person name="Gilroy R."/>
        </authorList>
    </citation>
    <scope>NUCLEOTIDE SEQUENCE</scope>
    <source>
        <strain evidence="2">CHK195-6426</strain>
    </source>
</reference>
<reference evidence="2" key="1">
    <citation type="journal article" date="2021" name="PeerJ">
        <title>Extensive microbial diversity within the chicken gut microbiome revealed by metagenomics and culture.</title>
        <authorList>
            <person name="Gilroy R."/>
            <person name="Ravi A."/>
            <person name="Getino M."/>
            <person name="Pursley I."/>
            <person name="Horton D.L."/>
            <person name="Alikhan N.F."/>
            <person name="Baker D."/>
            <person name="Gharbi K."/>
            <person name="Hall N."/>
            <person name="Watson M."/>
            <person name="Adriaenssens E.M."/>
            <person name="Foster-Nyarko E."/>
            <person name="Jarju S."/>
            <person name="Secka A."/>
            <person name="Antonio M."/>
            <person name="Oren A."/>
            <person name="Chaudhuri R.R."/>
            <person name="La Ragione R."/>
            <person name="Hildebrand F."/>
            <person name="Pallen M.J."/>
        </authorList>
    </citation>
    <scope>NUCLEOTIDE SEQUENCE</scope>
    <source>
        <strain evidence="2">CHK195-6426</strain>
    </source>
</reference>
<name>A0A9D1R9A9_9FIRM</name>
<accession>A0A9D1R9A9</accession>
<dbReference type="EC" id="2.4.-.-" evidence="2"/>
<protein>
    <submittedName>
        <fullName evidence="2">Glycosyltransferase</fullName>
        <ecNumber evidence="2">2.4.-.-</ecNumber>
    </submittedName>
</protein>
<dbReference type="PANTHER" id="PTHR43179:SF7">
    <property type="entry name" value="RHAMNOSYLTRANSFERASE WBBL"/>
    <property type="match status" value="1"/>
</dbReference>
<dbReference type="Pfam" id="PF00535">
    <property type="entry name" value="Glycos_transf_2"/>
    <property type="match status" value="1"/>
</dbReference>
<proteinExistence type="predicted"/>
<evidence type="ECO:0000313" key="2">
    <source>
        <dbReference type="EMBL" id="HIW82432.1"/>
    </source>
</evidence>
<dbReference type="SUPFAM" id="SSF53448">
    <property type="entry name" value="Nucleotide-diphospho-sugar transferases"/>
    <property type="match status" value="1"/>
</dbReference>
<comment type="caution">
    <text evidence="2">The sequence shown here is derived from an EMBL/GenBank/DDBJ whole genome shotgun (WGS) entry which is preliminary data.</text>
</comment>
<dbReference type="AlphaFoldDB" id="A0A9D1R9A9"/>
<keyword evidence="2" id="KW-0328">Glycosyltransferase</keyword>
<evidence type="ECO:0000313" key="3">
    <source>
        <dbReference type="Proteomes" id="UP000824265"/>
    </source>
</evidence>
<dbReference type="InterPro" id="IPR001173">
    <property type="entry name" value="Glyco_trans_2-like"/>
</dbReference>
<dbReference type="EMBL" id="DXGH01000072">
    <property type="protein sequence ID" value="HIW82432.1"/>
    <property type="molecule type" value="Genomic_DNA"/>
</dbReference>
<dbReference type="Proteomes" id="UP000824265">
    <property type="component" value="Unassembled WGS sequence"/>
</dbReference>
<gene>
    <name evidence="2" type="ORF">H9742_13100</name>
</gene>
<dbReference type="GO" id="GO:0016757">
    <property type="term" value="F:glycosyltransferase activity"/>
    <property type="evidence" value="ECO:0007669"/>
    <property type="project" value="UniProtKB-KW"/>
</dbReference>
<sequence>MSIKSLAKNMLTKRENKKYERLLAKRRMTYEQWCEGQTFFSPETSGEESPFVLVCSEGGTPDKGADALLGAYFKGHPEVQVLYGDEDVWETPPGGPRHSPWFKPDWSPDLFDSLFYFGGLTAVRRRLYEQAAALCGEPVDERTLVKTCVELAGGYERGCRSIAHIPQVLFHWESREAMLECQKEPDTAGKEDALHGADTAGITDEKPFVSAVICSKDHPQLLGRCLKALERAGTGTKLEVIVVDNGSSPENRRYLEQMLSEHTYLYQPMEFDFSSMCNLGAERARGKFLLFLNDDVELCGEDCLGQMALSAGKPYVGAVGIKLYYPDSVRIQHAGIVNLPMGPVHKLQFLEDTQDYYFGWNKRTVNVLAVTAACLMVEREKFCLAGGFSPRLKVAFNDVELGFKLWELGYFNVCRNDLYAYHHESLSRGDDETKEKLNRLLKERALLYEMHPALLGEDPFYSVHLSRQGLDTRIRPAFETAGNKLQEERGTAKRARLGGFREDSCLLFRVESCEQGILQGYGVVLGDDNSCYERYLLFEDQKGALFFQKTKGQYRPDLVENMPDQNRVGLCGFWLKVSEENLPRGIYRVGMAAKNTVTKTKLLWWSLRTIEIGEGGENR</sequence>
<feature type="domain" description="Glycosyltransferase 2-like" evidence="1">
    <location>
        <begin position="210"/>
        <end position="337"/>
    </location>
</feature>
<keyword evidence="2" id="KW-0808">Transferase</keyword>
<organism evidence="2 3">
    <name type="scientific">Candidatus Acetatifactor stercoripullorum</name>
    <dbReference type="NCBI Taxonomy" id="2838414"/>
    <lineage>
        <taxon>Bacteria</taxon>
        <taxon>Bacillati</taxon>
        <taxon>Bacillota</taxon>
        <taxon>Clostridia</taxon>
        <taxon>Lachnospirales</taxon>
        <taxon>Lachnospiraceae</taxon>
        <taxon>Acetatifactor</taxon>
    </lineage>
</organism>